<evidence type="ECO:0000313" key="3">
    <source>
        <dbReference type="Proteomes" id="UP000297703"/>
    </source>
</evidence>
<protein>
    <submittedName>
        <fullName evidence="2">Monocarboxylate transporter 14</fullName>
    </submittedName>
</protein>
<sequence length="94" mass="10477">MRGLAGFRHIQDGVRKGEETSWGTFRHTQDGHNNTQDGSRNRNEIQRFATPKMAVAPLRKARPSSGLTQDGGRDVTARTAEPRQAYVRACRGAR</sequence>
<feature type="region of interest" description="Disordered" evidence="1">
    <location>
        <begin position="1"/>
        <end position="83"/>
    </location>
</feature>
<accession>A0A4D9E614</accession>
<evidence type="ECO:0000256" key="1">
    <source>
        <dbReference type="SAM" id="MobiDB-lite"/>
    </source>
</evidence>
<evidence type="ECO:0000313" key="2">
    <source>
        <dbReference type="EMBL" id="TFK02450.1"/>
    </source>
</evidence>
<reference evidence="2 3" key="1">
    <citation type="submission" date="2019-04" db="EMBL/GenBank/DDBJ databases">
        <title>Draft genome of the big-headed turtle Platysternon megacephalum.</title>
        <authorList>
            <person name="Gong S."/>
        </authorList>
    </citation>
    <scope>NUCLEOTIDE SEQUENCE [LARGE SCALE GENOMIC DNA]</scope>
    <source>
        <strain evidence="2">DO16091913</strain>
        <tissue evidence="2">Muscle</tissue>
    </source>
</reference>
<dbReference type="Proteomes" id="UP000297703">
    <property type="component" value="Unassembled WGS sequence"/>
</dbReference>
<dbReference type="AlphaFoldDB" id="A0A4D9E614"/>
<feature type="compositionally biased region" description="Basic and acidic residues" evidence="1">
    <location>
        <begin position="9"/>
        <end position="19"/>
    </location>
</feature>
<organism evidence="2 3">
    <name type="scientific">Platysternon megacephalum</name>
    <name type="common">big-headed turtle</name>
    <dbReference type="NCBI Taxonomy" id="55544"/>
    <lineage>
        <taxon>Eukaryota</taxon>
        <taxon>Metazoa</taxon>
        <taxon>Chordata</taxon>
        <taxon>Craniata</taxon>
        <taxon>Vertebrata</taxon>
        <taxon>Euteleostomi</taxon>
        <taxon>Archelosauria</taxon>
        <taxon>Testudinata</taxon>
        <taxon>Testudines</taxon>
        <taxon>Cryptodira</taxon>
        <taxon>Durocryptodira</taxon>
        <taxon>Testudinoidea</taxon>
        <taxon>Platysternidae</taxon>
        <taxon>Platysternon</taxon>
    </lineage>
</organism>
<dbReference type="EMBL" id="QXTE01000188">
    <property type="protein sequence ID" value="TFK02450.1"/>
    <property type="molecule type" value="Genomic_DNA"/>
</dbReference>
<reference evidence="2 3" key="2">
    <citation type="submission" date="2019-04" db="EMBL/GenBank/DDBJ databases">
        <title>The genome sequence of big-headed turtle.</title>
        <authorList>
            <person name="Gong S."/>
        </authorList>
    </citation>
    <scope>NUCLEOTIDE SEQUENCE [LARGE SCALE GENOMIC DNA]</scope>
    <source>
        <strain evidence="2">DO16091913</strain>
        <tissue evidence="2">Muscle</tissue>
    </source>
</reference>
<gene>
    <name evidence="2" type="ORF">DR999_PMT15215</name>
</gene>
<comment type="caution">
    <text evidence="2">The sequence shown here is derived from an EMBL/GenBank/DDBJ whole genome shotgun (WGS) entry which is preliminary data.</text>
</comment>
<name>A0A4D9E614_9SAUR</name>
<proteinExistence type="predicted"/>
<keyword evidence="3" id="KW-1185">Reference proteome</keyword>